<accession>A0A9N9JTA3</accession>
<feature type="non-terminal residue" evidence="1">
    <location>
        <position position="1"/>
    </location>
</feature>
<sequence>RNKIGDWWQTLANNPNDWEVISSENWMAIPNIVFKGENLLQGQDTVVVKFPEPLVDNDYHIVGNVVRKNEDCWDNIPEVTVRFDYVDE</sequence>
<dbReference type="Proteomes" id="UP000789396">
    <property type="component" value="Unassembled WGS sequence"/>
</dbReference>
<protein>
    <submittedName>
        <fullName evidence="1">5779_t:CDS:1</fullName>
    </submittedName>
</protein>
<name>A0A9N9JTA3_9GLOM</name>
<proteinExistence type="predicted"/>
<evidence type="ECO:0000313" key="1">
    <source>
        <dbReference type="EMBL" id="CAG8796254.1"/>
    </source>
</evidence>
<dbReference type="OrthoDB" id="10471156at2759"/>
<comment type="caution">
    <text evidence="1">The sequence shown here is derived from an EMBL/GenBank/DDBJ whole genome shotgun (WGS) entry which is preliminary data.</text>
</comment>
<keyword evidence="2" id="KW-1185">Reference proteome</keyword>
<dbReference type="AlphaFoldDB" id="A0A9N9JTA3"/>
<gene>
    <name evidence="1" type="ORF">RFULGI_LOCUS17249</name>
</gene>
<reference evidence="1" key="1">
    <citation type="submission" date="2021-06" db="EMBL/GenBank/DDBJ databases">
        <authorList>
            <person name="Kallberg Y."/>
            <person name="Tangrot J."/>
            <person name="Rosling A."/>
        </authorList>
    </citation>
    <scope>NUCLEOTIDE SEQUENCE</scope>
    <source>
        <strain evidence="1">IN212</strain>
    </source>
</reference>
<feature type="non-terminal residue" evidence="1">
    <location>
        <position position="88"/>
    </location>
</feature>
<evidence type="ECO:0000313" key="2">
    <source>
        <dbReference type="Proteomes" id="UP000789396"/>
    </source>
</evidence>
<dbReference type="EMBL" id="CAJVPZ010066566">
    <property type="protein sequence ID" value="CAG8796254.1"/>
    <property type="molecule type" value="Genomic_DNA"/>
</dbReference>
<organism evidence="1 2">
    <name type="scientific">Racocetra fulgida</name>
    <dbReference type="NCBI Taxonomy" id="60492"/>
    <lineage>
        <taxon>Eukaryota</taxon>
        <taxon>Fungi</taxon>
        <taxon>Fungi incertae sedis</taxon>
        <taxon>Mucoromycota</taxon>
        <taxon>Glomeromycotina</taxon>
        <taxon>Glomeromycetes</taxon>
        <taxon>Diversisporales</taxon>
        <taxon>Gigasporaceae</taxon>
        <taxon>Racocetra</taxon>
    </lineage>
</organism>